<reference evidence="1" key="2">
    <citation type="submission" date="2023-05" db="EMBL/GenBank/DDBJ databases">
        <authorList>
            <person name="Schelkunov M.I."/>
        </authorList>
    </citation>
    <scope>NUCLEOTIDE SEQUENCE</scope>
    <source>
        <strain evidence="1">Hsosn_3</strain>
        <tissue evidence="1">Leaf</tissue>
    </source>
</reference>
<sequence>MFLCNGVDLFVREMKQSILFILECISSLTVTMDSFGPKTLNKSNFIIWKSCMESYIVSEDLRDVMCGANTSPPRDTRENNNAVKDWEKKNEAGLSVLDNELENATLGNMTISQLFLKINNLCFEIAKLDPEKLISEARLKCIVVRGLEPEFTPFVTSIRVGLCNHFEKFLTTSV</sequence>
<dbReference type="PANTHER" id="PTHR47481:SF36">
    <property type="entry name" value="CCHC-TYPE DOMAIN-CONTAINING PROTEIN"/>
    <property type="match status" value="1"/>
</dbReference>
<dbReference type="Proteomes" id="UP001237642">
    <property type="component" value="Unassembled WGS sequence"/>
</dbReference>
<dbReference type="EMBL" id="JAUIZM010000007">
    <property type="protein sequence ID" value="KAK1372591.1"/>
    <property type="molecule type" value="Genomic_DNA"/>
</dbReference>
<reference evidence="1" key="1">
    <citation type="submission" date="2023-02" db="EMBL/GenBank/DDBJ databases">
        <title>Genome of toxic invasive species Heracleum sosnowskyi carries increased number of genes despite the absence of recent whole-genome duplications.</title>
        <authorList>
            <person name="Schelkunov M."/>
            <person name="Shtratnikova V."/>
            <person name="Makarenko M."/>
            <person name="Klepikova A."/>
            <person name="Omelchenko D."/>
            <person name="Novikova G."/>
            <person name="Obukhova E."/>
            <person name="Bogdanov V."/>
            <person name="Penin A."/>
            <person name="Logacheva M."/>
        </authorList>
    </citation>
    <scope>NUCLEOTIDE SEQUENCE</scope>
    <source>
        <strain evidence="1">Hsosn_3</strain>
        <tissue evidence="1">Leaf</tissue>
    </source>
</reference>
<protein>
    <submittedName>
        <fullName evidence="1">Uncharacterized protein</fullName>
    </submittedName>
</protein>
<keyword evidence="2" id="KW-1185">Reference proteome</keyword>
<gene>
    <name evidence="1" type="ORF">POM88_028784</name>
</gene>
<proteinExistence type="predicted"/>
<evidence type="ECO:0000313" key="2">
    <source>
        <dbReference type="Proteomes" id="UP001237642"/>
    </source>
</evidence>
<comment type="caution">
    <text evidence="1">The sequence shown here is derived from an EMBL/GenBank/DDBJ whole genome shotgun (WGS) entry which is preliminary data.</text>
</comment>
<dbReference type="PANTHER" id="PTHR47481">
    <property type="match status" value="1"/>
</dbReference>
<dbReference type="AlphaFoldDB" id="A0AAD8HSW5"/>
<accession>A0AAD8HSW5</accession>
<organism evidence="1 2">
    <name type="scientific">Heracleum sosnowskyi</name>
    <dbReference type="NCBI Taxonomy" id="360622"/>
    <lineage>
        <taxon>Eukaryota</taxon>
        <taxon>Viridiplantae</taxon>
        <taxon>Streptophyta</taxon>
        <taxon>Embryophyta</taxon>
        <taxon>Tracheophyta</taxon>
        <taxon>Spermatophyta</taxon>
        <taxon>Magnoliopsida</taxon>
        <taxon>eudicotyledons</taxon>
        <taxon>Gunneridae</taxon>
        <taxon>Pentapetalae</taxon>
        <taxon>asterids</taxon>
        <taxon>campanulids</taxon>
        <taxon>Apiales</taxon>
        <taxon>Apiaceae</taxon>
        <taxon>Apioideae</taxon>
        <taxon>apioid superclade</taxon>
        <taxon>Tordylieae</taxon>
        <taxon>Tordyliinae</taxon>
        <taxon>Heracleum</taxon>
    </lineage>
</organism>
<evidence type="ECO:0000313" key="1">
    <source>
        <dbReference type="EMBL" id="KAK1372591.1"/>
    </source>
</evidence>
<name>A0AAD8HSW5_9APIA</name>